<comment type="caution">
    <text evidence="2">The sequence shown here is derived from an EMBL/GenBank/DDBJ whole genome shotgun (WGS) entry which is preliminary data.</text>
</comment>
<feature type="chain" id="PRO_5038790261" description="Lipocalin-like domain-containing protein" evidence="1">
    <location>
        <begin position="19"/>
        <end position="184"/>
    </location>
</feature>
<evidence type="ECO:0000256" key="1">
    <source>
        <dbReference type="SAM" id="SignalP"/>
    </source>
</evidence>
<reference evidence="2" key="2">
    <citation type="journal article" date="2021" name="PeerJ">
        <title>Extensive microbial diversity within the chicken gut microbiome revealed by metagenomics and culture.</title>
        <authorList>
            <person name="Gilroy R."/>
            <person name="Ravi A."/>
            <person name="Getino M."/>
            <person name="Pursley I."/>
            <person name="Horton D.L."/>
            <person name="Alikhan N.F."/>
            <person name="Baker D."/>
            <person name="Gharbi K."/>
            <person name="Hall N."/>
            <person name="Watson M."/>
            <person name="Adriaenssens E.M."/>
            <person name="Foster-Nyarko E."/>
            <person name="Jarju S."/>
            <person name="Secka A."/>
            <person name="Antonio M."/>
            <person name="Oren A."/>
            <person name="Chaudhuri R.R."/>
            <person name="La Ragione R."/>
            <person name="Hildebrand F."/>
            <person name="Pallen M.J."/>
        </authorList>
    </citation>
    <scope>NUCLEOTIDE SEQUENCE</scope>
    <source>
        <strain evidence="2">B1-13419</strain>
    </source>
</reference>
<keyword evidence="1" id="KW-0732">Signal</keyword>
<accession>A0A9D9IMQ9</accession>
<proteinExistence type="predicted"/>
<evidence type="ECO:0008006" key="4">
    <source>
        <dbReference type="Google" id="ProtNLM"/>
    </source>
</evidence>
<gene>
    <name evidence="2" type="ORF">IAB91_04815</name>
</gene>
<name>A0A9D9IMQ9_9BACT</name>
<dbReference type="PROSITE" id="PS51257">
    <property type="entry name" value="PROKAR_LIPOPROTEIN"/>
    <property type="match status" value="1"/>
</dbReference>
<feature type="signal peptide" evidence="1">
    <location>
        <begin position="1"/>
        <end position="18"/>
    </location>
</feature>
<dbReference type="AlphaFoldDB" id="A0A9D9IMQ9"/>
<sequence>MKKSLFLLLLLAIGFATSCKKDEGTSQDVSAVIGEWYCTGIEFYYDGEQISGSVPKNHIYFLSGNSISYFGPENFEEDGYIINADGSAYYCNYLWSDDGIVDDTLSYWDLQDGTIVFDGEIDNVLQLSGTNLLDDYSTDCSGYYISNHYIEDYSNSSPEDITTDWSGRDGQTHELKVVYTYSKR</sequence>
<evidence type="ECO:0000313" key="3">
    <source>
        <dbReference type="Proteomes" id="UP000823757"/>
    </source>
</evidence>
<dbReference type="Proteomes" id="UP000823757">
    <property type="component" value="Unassembled WGS sequence"/>
</dbReference>
<reference evidence="2" key="1">
    <citation type="submission" date="2020-10" db="EMBL/GenBank/DDBJ databases">
        <authorList>
            <person name="Gilroy R."/>
        </authorList>
    </citation>
    <scope>NUCLEOTIDE SEQUENCE</scope>
    <source>
        <strain evidence="2">B1-13419</strain>
    </source>
</reference>
<evidence type="ECO:0000313" key="2">
    <source>
        <dbReference type="EMBL" id="MBO8474594.1"/>
    </source>
</evidence>
<dbReference type="EMBL" id="JADIMD010000073">
    <property type="protein sequence ID" value="MBO8474594.1"/>
    <property type="molecule type" value="Genomic_DNA"/>
</dbReference>
<protein>
    <recommendedName>
        <fullName evidence="4">Lipocalin-like domain-containing protein</fullName>
    </recommendedName>
</protein>
<organism evidence="2 3">
    <name type="scientific">Candidatus Cryptobacteroides faecigallinarum</name>
    <dbReference type="NCBI Taxonomy" id="2840763"/>
    <lineage>
        <taxon>Bacteria</taxon>
        <taxon>Pseudomonadati</taxon>
        <taxon>Bacteroidota</taxon>
        <taxon>Bacteroidia</taxon>
        <taxon>Bacteroidales</taxon>
        <taxon>Candidatus Cryptobacteroides</taxon>
    </lineage>
</organism>